<evidence type="ECO:0000256" key="1">
    <source>
        <dbReference type="SAM" id="MobiDB-lite"/>
    </source>
</evidence>
<dbReference type="EMBL" id="JAUZMY010000003">
    <property type="protein sequence ID" value="MEE2036637.1"/>
    <property type="molecule type" value="Genomic_DNA"/>
</dbReference>
<proteinExistence type="predicted"/>
<organism evidence="2 3">
    <name type="scientific">Nocardiopsis codii</name>
    <dbReference type="NCBI Taxonomy" id="3065942"/>
    <lineage>
        <taxon>Bacteria</taxon>
        <taxon>Bacillati</taxon>
        <taxon>Actinomycetota</taxon>
        <taxon>Actinomycetes</taxon>
        <taxon>Streptosporangiales</taxon>
        <taxon>Nocardiopsidaceae</taxon>
        <taxon>Nocardiopsis</taxon>
    </lineage>
</organism>
<dbReference type="Pfam" id="PF04229">
    <property type="entry name" value="GrpB"/>
    <property type="match status" value="1"/>
</dbReference>
<dbReference type="RefSeq" id="WP_330090426.1">
    <property type="nucleotide sequence ID" value="NZ_JAUZMY010000003.1"/>
</dbReference>
<protein>
    <submittedName>
        <fullName evidence="2">GrpB family protein</fullName>
    </submittedName>
</protein>
<dbReference type="SUPFAM" id="SSF81301">
    <property type="entry name" value="Nucleotidyltransferase"/>
    <property type="match status" value="1"/>
</dbReference>
<sequence length="200" mass="22313">MSPLEASPLPSRGAPRTGTSPESRNLVNGRVHISEYDAKWPYLFKRESEKVRAALGDRVLLFEHVGSTAVPGMAAKPCVDLLLVVADPADEPAYLADLEAAGYSMVIREPDWYEHRVLKGPDINLNLHVFGEGCPEVERMRLFRDHLIADADARERYTAVKRELAERTWSRIQDYSDAKTAIVQQILTEAEARRTALSAG</sequence>
<reference evidence="2 3" key="1">
    <citation type="submission" date="2023-08" db="EMBL/GenBank/DDBJ databases">
        <authorList>
            <person name="Girao M."/>
            <person name="Carvalho M.F."/>
        </authorList>
    </citation>
    <scope>NUCLEOTIDE SEQUENCE [LARGE SCALE GENOMIC DNA]</scope>
    <source>
        <strain evidence="2 3">CT-R113</strain>
    </source>
</reference>
<evidence type="ECO:0000313" key="3">
    <source>
        <dbReference type="Proteomes" id="UP001356095"/>
    </source>
</evidence>
<dbReference type="PANTHER" id="PTHR34822">
    <property type="entry name" value="GRPB DOMAIN PROTEIN (AFU_ORTHOLOGUE AFUA_1G01530)"/>
    <property type="match status" value="1"/>
</dbReference>
<dbReference type="PANTHER" id="PTHR34822:SF1">
    <property type="entry name" value="GRPB FAMILY PROTEIN"/>
    <property type="match status" value="1"/>
</dbReference>
<dbReference type="InterPro" id="IPR007344">
    <property type="entry name" value="GrpB/CoaE"/>
</dbReference>
<dbReference type="InterPro" id="IPR043519">
    <property type="entry name" value="NT_sf"/>
</dbReference>
<name>A0ABU7K3J6_9ACTN</name>
<feature type="region of interest" description="Disordered" evidence="1">
    <location>
        <begin position="1"/>
        <end position="25"/>
    </location>
</feature>
<dbReference type="Proteomes" id="UP001356095">
    <property type="component" value="Unassembled WGS sequence"/>
</dbReference>
<evidence type="ECO:0000313" key="2">
    <source>
        <dbReference type="EMBL" id="MEE2036637.1"/>
    </source>
</evidence>
<comment type="caution">
    <text evidence="2">The sequence shown here is derived from an EMBL/GenBank/DDBJ whole genome shotgun (WGS) entry which is preliminary data.</text>
</comment>
<gene>
    <name evidence="2" type="ORF">Q8791_05285</name>
</gene>
<keyword evidence="3" id="KW-1185">Reference proteome</keyword>
<dbReference type="Gene3D" id="3.30.460.10">
    <property type="entry name" value="Beta Polymerase, domain 2"/>
    <property type="match status" value="1"/>
</dbReference>
<accession>A0ABU7K3J6</accession>